<dbReference type="AlphaFoldDB" id="D3BM85"/>
<feature type="domain" description="ABC transporter" evidence="10">
    <location>
        <begin position="416"/>
        <end position="659"/>
    </location>
</feature>
<dbReference type="Pfam" id="PF12698">
    <property type="entry name" value="ABC2_membrane_3"/>
    <property type="match status" value="1"/>
</dbReference>
<keyword evidence="8 9" id="KW-0472">Membrane</keyword>
<dbReference type="STRING" id="670386.D3BM85"/>
<keyword evidence="4 9" id="KW-0812">Transmembrane</keyword>
<dbReference type="GO" id="GO:0005524">
    <property type="term" value="F:ATP binding"/>
    <property type="evidence" value="ECO:0007669"/>
    <property type="project" value="UniProtKB-KW"/>
</dbReference>
<proteinExistence type="inferred from homology"/>
<keyword evidence="7 9" id="KW-1133">Transmembrane helix</keyword>
<dbReference type="EMBL" id="ADBJ01000042">
    <property type="protein sequence ID" value="EFA77686.1"/>
    <property type="molecule type" value="Genomic_DNA"/>
</dbReference>
<dbReference type="GO" id="GO:0031288">
    <property type="term" value="P:sorocarp morphogenesis"/>
    <property type="evidence" value="ECO:0007669"/>
    <property type="project" value="TreeGrafter"/>
</dbReference>
<dbReference type="PANTHER" id="PTHR19229:SF217">
    <property type="entry name" value="ABC TRANSPORTER A FAMILY MEMBER 10-RELATED"/>
    <property type="match status" value="1"/>
</dbReference>
<dbReference type="GO" id="GO:0016020">
    <property type="term" value="C:membrane"/>
    <property type="evidence" value="ECO:0007669"/>
    <property type="project" value="UniProtKB-SubCell"/>
</dbReference>
<comment type="caution">
    <text evidence="11">The sequence shown here is derived from an EMBL/GenBank/DDBJ whole genome shotgun (WGS) entry which is preliminary data.</text>
</comment>
<dbReference type="FunFam" id="3.40.50.300:FF:000665">
    <property type="entry name" value="ABC transporter A family member 2"/>
    <property type="match status" value="1"/>
</dbReference>
<dbReference type="InterPro" id="IPR013525">
    <property type="entry name" value="ABC2_TM"/>
</dbReference>
<evidence type="ECO:0000256" key="2">
    <source>
        <dbReference type="ARBA" id="ARBA00008869"/>
    </source>
</evidence>
<evidence type="ECO:0000259" key="10">
    <source>
        <dbReference type="PROSITE" id="PS50893"/>
    </source>
</evidence>
<sequence length="758" mass="85331">MFKRDKKFLFIGLVLPAISIALSIIFNYLININPSLTTNVFSPFTNLSLTLIPSGNGTESSIVKTMKEQFDVEFQEFDSQQEMYSLILNDSLMYQIGGYSFNETVQSDGNISLTQNIYFNSSYFIPSLTQNFYISVFIEYAYINICFIGCYCYCCCCLDKLLTGLDLKIYETQNSLDTGNVEKLFPMIGPIILQYGYVFLIPYFAILIVIDREKGIKNHLYLNSLQRKAYWGGYLLADFCMFLVPCILGWAALAIAHIPGFYNNAGSFFLFFCFGLSSIPFGYILQFLFAKEETANKWLYPISSLFAILPSVILTFAIQGETPLAVQLILSFLPSYSLYNGLSQIVRNQGKIGLTILIQCLSGILYLFIIYLIEKIGSRPRHAEIKDIEMRSEKSGDDDVIAERDLIASNRHNRLITVDGVFKQFTEDMPDDKSGVKKRKIKYAVDGVWFGVDNGECFGLLGHNGAGKTTLLNIMTGILNPDSGDGTINGYSILHDKENAFESVGSCPQFDILFDNLTVEEHLKFYCWIKCLPSGQVKPQIEYFIDKFEIEQHREKKSKELSGGTKRKLSVACSLIGAPRVVFLDEASSGLDPVSKRTLWALINELKVGKAIILTTHSMDEADFLCDRIAIMSNGKLKCLGTPMHLKHKYGSGYSLDIQPIDVSNSHGIHQFVRTIFPDAVHVEKLGGIITYDVPIHKVSLSKLFREFEQNKHKLGILDFSVSQTSLEKVFLKFALEQSASDDNDNTIVVNKNRLGCF</sequence>
<dbReference type="InterPro" id="IPR026082">
    <property type="entry name" value="ABCA"/>
</dbReference>
<comment type="subcellular location">
    <subcellularLocation>
        <location evidence="1">Membrane</location>
        <topology evidence="1">Multi-pass membrane protein</topology>
    </subcellularLocation>
</comment>
<evidence type="ECO:0000256" key="5">
    <source>
        <dbReference type="ARBA" id="ARBA00022741"/>
    </source>
</evidence>
<reference evidence="11 12" key="1">
    <citation type="journal article" date="2011" name="Genome Res.">
        <title>Phylogeny-wide analysis of social amoeba genomes highlights ancient origins for complex intercellular communication.</title>
        <authorList>
            <person name="Heidel A.J."/>
            <person name="Lawal H.M."/>
            <person name="Felder M."/>
            <person name="Schilde C."/>
            <person name="Helps N.R."/>
            <person name="Tunggal B."/>
            <person name="Rivero F."/>
            <person name="John U."/>
            <person name="Schleicher M."/>
            <person name="Eichinger L."/>
            <person name="Platzer M."/>
            <person name="Noegel A.A."/>
            <person name="Schaap P."/>
            <person name="Gloeckner G."/>
        </authorList>
    </citation>
    <scope>NUCLEOTIDE SEQUENCE [LARGE SCALE GENOMIC DNA]</scope>
    <source>
        <strain evidence="12">ATCC 26659 / Pp 5 / PN500</strain>
    </source>
</reference>
<evidence type="ECO:0000313" key="12">
    <source>
        <dbReference type="Proteomes" id="UP000001396"/>
    </source>
</evidence>
<dbReference type="GO" id="GO:0016887">
    <property type="term" value="F:ATP hydrolysis activity"/>
    <property type="evidence" value="ECO:0007669"/>
    <property type="project" value="InterPro"/>
</dbReference>
<keyword evidence="12" id="KW-1185">Reference proteome</keyword>
<evidence type="ECO:0000313" key="11">
    <source>
        <dbReference type="EMBL" id="EFA77686.1"/>
    </source>
</evidence>
<dbReference type="InterPro" id="IPR027417">
    <property type="entry name" value="P-loop_NTPase"/>
</dbReference>
<dbReference type="CDD" id="cd03263">
    <property type="entry name" value="ABC_subfamily_A"/>
    <property type="match status" value="1"/>
</dbReference>
<dbReference type="GeneID" id="31367762"/>
<organism evidence="11 12">
    <name type="scientific">Heterostelium pallidum (strain ATCC 26659 / Pp 5 / PN500)</name>
    <name type="common">Cellular slime mold</name>
    <name type="synonym">Polysphondylium pallidum</name>
    <dbReference type="NCBI Taxonomy" id="670386"/>
    <lineage>
        <taxon>Eukaryota</taxon>
        <taxon>Amoebozoa</taxon>
        <taxon>Evosea</taxon>
        <taxon>Eumycetozoa</taxon>
        <taxon>Dictyostelia</taxon>
        <taxon>Acytosteliales</taxon>
        <taxon>Acytosteliaceae</taxon>
        <taxon>Heterostelium</taxon>
    </lineage>
</organism>
<evidence type="ECO:0000256" key="4">
    <source>
        <dbReference type="ARBA" id="ARBA00022692"/>
    </source>
</evidence>
<dbReference type="Pfam" id="PF23321">
    <property type="entry name" value="R1_ABCA1"/>
    <property type="match status" value="1"/>
</dbReference>
<feature type="transmembrane region" description="Helical" evidence="9">
    <location>
        <begin position="268"/>
        <end position="289"/>
    </location>
</feature>
<dbReference type="SUPFAM" id="SSF52540">
    <property type="entry name" value="P-loop containing nucleoside triphosphate hydrolases"/>
    <property type="match status" value="1"/>
</dbReference>
<dbReference type="InterPro" id="IPR056264">
    <property type="entry name" value="R2_ABCA1-4-like"/>
</dbReference>
<keyword evidence="3" id="KW-0813">Transport</keyword>
<evidence type="ECO:0000256" key="6">
    <source>
        <dbReference type="ARBA" id="ARBA00022840"/>
    </source>
</evidence>
<name>D3BM85_HETP5</name>
<dbReference type="PANTHER" id="PTHR19229">
    <property type="entry name" value="ATP-BINDING CASSETTE TRANSPORTER SUBFAMILY A ABCA"/>
    <property type="match status" value="1"/>
</dbReference>
<keyword evidence="5" id="KW-0547">Nucleotide-binding</keyword>
<dbReference type="RefSeq" id="XP_020429814.1">
    <property type="nucleotide sequence ID" value="XM_020583033.1"/>
</dbReference>
<dbReference type="InParanoid" id="D3BM85"/>
<dbReference type="GO" id="GO:0005319">
    <property type="term" value="F:lipid transporter activity"/>
    <property type="evidence" value="ECO:0007669"/>
    <property type="project" value="TreeGrafter"/>
</dbReference>
<keyword evidence="6" id="KW-0067">ATP-binding</keyword>
<feature type="transmembrane region" description="Helical" evidence="9">
    <location>
        <begin position="354"/>
        <end position="373"/>
    </location>
</feature>
<dbReference type="OMA" id="TANKWLY"/>
<feature type="transmembrane region" description="Helical" evidence="9">
    <location>
        <begin position="298"/>
        <end position="318"/>
    </location>
</feature>
<evidence type="ECO:0000256" key="8">
    <source>
        <dbReference type="ARBA" id="ARBA00023136"/>
    </source>
</evidence>
<feature type="transmembrane region" description="Helical" evidence="9">
    <location>
        <begin position="231"/>
        <end position="256"/>
    </location>
</feature>
<feature type="transmembrane region" description="Helical" evidence="9">
    <location>
        <begin position="324"/>
        <end position="342"/>
    </location>
</feature>
<dbReference type="InterPro" id="IPR003593">
    <property type="entry name" value="AAA+_ATPase"/>
</dbReference>
<evidence type="ECO:0000256" key="3">
    <source>
        <dbReference type="ARBA" id="ARBA00022448"/>
    </source>
</evidence>
<evidence type="ECO:0000256" key="9">
    <source>
        <dbReference type="SAM" id="Phobius"/>
    </source>
</evidence>
<evidence type="ECO:0000256" key="7">
    <source>
        <dbReference type="ARBA" id="ARBA00022989"/>
    </source>
</evidence>
<evidence type="ECO:0000256" key="1">
    <source>
        <dbReference type="ARBA" id="ARBA00004141"/>
    </source>
</evidence>
<dbReference type="PROSITE" id="PS50893">
    <property type="entry name" value="ABC_TRANSPORTER_2"/>
    <property type="match status" value="1"/>
</dbReference>
<gene>
    <name evidence="11" type="primary">abcA11</name>
    <name evidence="11" type="ORF">PPL_12295</name>
</gene>
<dbReference type="Pfam" id="PF00005">
    <property type="entry name" value="ABC_tran"/>
    <property type="match status" value="1"/>
</dbReference>
<comment type="similarity">
    <text evidence="2">Belongs to the ABC transporter superfamily. ABCA family.</text>
</comment>
<accession>D3BM85</accession>
<dbReference type="Gene3D" id="3.40.50.300">
    <property type="entry name" value="P-loop containing nucleotide triphosphate hydrolases"/>
    <property type="match status" value="1"/>
</dbReference>
<protein>
    <submittedName>
        <fullName evidence="11">ABC transporter A family protein</fullName>
    </submittedName>
</protein>
<dbReference type="SMART" id="SM00382">
    <property type="entry name" value="AAA"/>
    <property type="match status" value="1"/>
</dbReference>
<feature type="transmembrane region" description="Helical" evidence="9">
    <location>
        <begin position="192"/>
        <end position="210"/>
    </location>
</feature>
<dbReference type="InterPro" id="IPR003439">
    <property type="entry name" value="ABC_transporter-like_ATP-bd"/>
</dbReference>
<dbReference type="GO" id="GO:0140359">
    <property type="term" value="F:ABC-type transporter activity"/>
    <property type="evidence" value="ECO:0007669"/>
    <property type="project" value="InterPro"/>
</dbReference>
<dbReference type="Proteomes" id="UP000001396">
    <property type="component" value="Unassembled WGS sequence"/>
</dbReference>